<keyword evidence="2" id="KW-0547">Nucleotide-binding</keyword>
<dbReference type="PANTHER" id="PTHR10903">
    <property type="entry name" value="GTPASE, IMAP FAMILY MEMBER-RELATED"/>
    <property type="match status" value="1"/>
</dbReference>
<evidence type="ECO:0000256" key="2">
    <source>
        <dbReference type="ARBA" id="ARBA00022741"/>
    </source>
</evidence>
<feature type="compositionally biased region" description="Basic and acidic residues" evidence="4">
    <location>
        <begin position="158"/>
        <end position="167"/>
    </location>
</feature>
<organism evidence="6 7">
    <name type="scientific">Muraenolepis orangiensis</name>
    <name type="common">Patagonian moray cod</name>
    <dbReference type="NCBI Taxonomy" id="630683"/>
    <lineage>
        <taxon>Eukaryota</taxon>
        <taxon>Metazoa</taxon>
        <taxon>Chordata</taxon>
        <taxon>Craniata</taxon>
        <taxon>Vertebrata</taxon>
        <taxon>Euteleostomi</taxon>
        <taxon>Actinopterygii</taxon>
        <taxon>Neopterygii</taxon>
        <taxon>Teleostei</taxon>
        <taxon>Neoteleostei</taxon>
        <taxon>Acanthomorphata</taxon>
        <taxon>Zeiogadaria</taxon>
        <taxon>Gadariae</taxon>
        <taxon>Gadiformes</taxon>
        <taxon>Muraenolepidoidei</taxon>
        <taxon>Muraenolepididae</taxon>
        <taxon>Muraenolepis</taxon>
    </lineage>
</organism>
<dbReference type="Pfam" id="PF04548">
    <property type="entry name" value="AIG1"/>
    <property type="match status" value="1"/>
</dbReference>
<evidence type="ECO:0000256" key="3">
    <source>
        <dbReference type="ARBA" id="ARBA00023134"/>
    </source>
</evidence>
<evidence type="ECO:0000256" key="1">
    <source>
        <dbReference type="ARBA" id="ARBA00008535"/>
    </source>
</evidence>
<comment type="caution">
    <text evidence="6">The sequence shown here is derived from an EMBL/GenBank/DDBJ whole genome shotgun (WGS) entry which is preliminary data.</text>
</comment>
<keyword evidence="7" id="KW-1185">Reference proteome</keyword>
<dbReference type="GO" id="GO:0005525">
    <property type="term" value="F:GTP binding"/>
    <property type="evidence" value="ECO:0007669"/>
    <property type="project" value="UniProtKB-KW"/>
</dbReference>
<keyword evidence="3" id="KW-0342">GTP-binding</keyword>
<dbReference type="SUPFAM" id="SSF52540">
    <property type="entry name" value="P-loop containing nucleoside triphosphate hydrolases"/>
    <property type="match status" value="1"/>
</dbReference>
<dbReference type="InterPro" id="IPR006703">
    <property type="entry name" value="G_AIG1"/>
</dbReference>
<proteinExistence type="inferred from homology"/>
<comment type="similarity">
    <text evidence="1">Belongs to the TRAFAC class TrmE-Era-EngA-EngB-Septin-like GTPase superfamily. AIG1/Toc34/Toc159-like paraseptin GTPase family. IAN subfamily.</text>
</comment>
<dbReference type="InterPro" id="IPR027417">
    <property type="entry name" value="P-loop_NTPase"/>
</dbReference>
<dbReference type="Proteomes" id="UP001148018">
    <property type="component" value="Unassembled WGS sequence"/>
</dbReference>
<feature type="domain" description="AIG1-type G" evidence="5">
    <location>
        <begin position="11"/>
        <end position="248"/>
    </location>
</feature>
<dbReference type="PANTHER" id="PTHR10903:SF167">
    <property type="entry name" value="GTPASE IMAP FAMILY MEMBER 6-RELATED"/>
    <property type="match status" value="1"/>
</dbReference>
<feature type="compositionally biased region" description="Acidic residues" evidence="4">
    <location>
        <begin position="141"/>
        <end position="157"/>
    </location>
</feature>
<dbReference type="AlphaFoldDB" id="A0A9Q0E8B4"/>
<evidence type="ECO:0000313" key="6">
    <source>
        <dbReference type="EMBL" id="KAJ3601141.1"/>
    </source>
</evidence>
<feature type="region of interest" description="Disordered" evidence="4">
    <location>
        <begin position="140"/>
        <end position="167"/>
    </location>
</feature>
<evidence type="ECO:0000259" key="5">
    <source>
        <dbReference type="PROSITE" id="PS51720"/>
    </source>
</evidence>
<name>A0A9Q0E8B4_9TELE</name>
<gene>
    <name evidence="6" type="ORF">NHX12_032114</name>
</gene>
<feature type="region of interest" description="Disordered" evidence="4">
    <location>
        <begin position="250"/>
        <end position="283"/>
    </location>
</feature>
<protein>
    <recommendedName>
        <fullName evidence="5">AIG1-type G domain-containing protein</fullName>
    </recommendedName>
</protein>
<evidence type="ECO:0000256" key="4">
    <source>
        <dbReference type="SAM" id="MobiDB-lite"/>
    </source>
</evidence>
<sequence>MASSSEHLQPEPELRLVLLGRTGAGQSSAGDAILGGRAFRPAADAGAAARCEKLRGRVGGRQVAVVTVPDWFSSRSAPPEEARALFSSLVALSSPGPHAFLLCVPAHRPSDGEERALAALELILGPSAVTAHTLVLFTHGEEEEEEEDKEEEKEEQEEQGKKQTLEELLSTKRRDLLELVETCEGRYHVFRGFGGGGGGGGEEEEEEEKERKEKWRRKSVQELLEKVKQAVGECEDDFFTCDLYKEAEERVRERQEQLARERRERSGGEEEGPDDNKAEKKES</sequence>
<dbReference type="EMBL" id="JANIIK010000047">
    <property type="protein sequence ID" value="KAJ3601141.1"/>
    <property type="molecule type" value="Genomic_DNA"/>
</dbReference>
<feature type="region of interest" description="Disordered" evidence="4">
    <location>
        <begin position="190"/>
        <end position="217"/>
    </location>
</feature>
<reference evidence="6" key="1">
    <citation type="submission" date="2022-07" db="EMBL/GenBank/DDBJ databases">
        <title>Chromosome-level genome of Muraenolepis orangiensis.</title>
        <authorList>
            <person name="Kim J."/>
        </authorList>
    </citation>
    <scope>NUCLEOTIDE SEQUENCE</scope>
    <source>
        <strain evidence="6">KU_S4_2022</strain>
        <tissue evidence="6">Muscle</tissue>
    </source>
</reference>
<dbReference type="PROSITE" id="PS51720">
    <property type="entry name" value="G_AIG1"/>
    <property type="match status" value="1"/>
</dbReference>
<dbReference type="InterPro" id="IPR045058">
    <property type="entry name" value="GIMA/IAN/Toc"/>
</dbReference>
<dbReference type="Gene3D" id="3.40.50.300">
    <property type="entry name" value="P-loop containing nucleotide triphosphate hydrolases"/>
    <property type="match status" value="1"/>
</dbReference>
<evidence type="ECO:0000313" key="7">
    <source>
        <dbReference type="Proteomes" id="UP001148018"/>
    </source>
</evidence>
<dbReference type="OrthoDB" id="8933988at2759"/>
<accession>A0A9Q0E8B4</accession>